<dbReference type="STRING" id="204669.Acid345_2169"/>
<keyword evidence="5 8" id="KW-0812">Transmembrane</keyword>
<dbReference type="KEGG" id="aba:Acid345_2169"/>
<dbReference type="PANTHER" id="PTHR21716:SF67">
    <property type="entry name" value="TRANSPORT PROTEIN YDIK-RELATED"/>
    <property type="match status" value="1"/>
</dbReference>
<organism evidence="9 10">
    <name type="scientific">Koribacter versatilis (strain Ellin345)</name>
    <dbReference type="NCBI Taxonomy" id="204669"/>
    <lineage>
        <taxon>Bacteria</taxon>
        <taxon>Pseudomonadati</taxon>
        <taxon>Acidobacteriota</taxon>
        <taxon>Terriglobia</taxon>
        <taxon>Terriglobales</taxon>
        <taxon>Candidatus Korobacteraceae</taxon>
        <taxon>Candidatus Korobacter</taxon>
    </lineage>
</organism>
<dbReference type="AlphaFoldDB" id="Q1IPN0"/>
<feature type="transmembrane region" description="Helical" evidence="8">
    <location>
        <begin position="313"/>
        <end position="344"/>
    </location>
</feature>
<dbReference type="Pfam" id="PF01594">
    <property type="entry name" value="AI-2E_transport"/>
    <property type="match status" value="1"/>
</dbReference>
<keyword evidence="7 8" id="KW-0472">Membrane</keyword>
<keyword evidence="10" id="KW-1185">Reference proteome</keyword>
<name>Q1IPN0_KORVE</name>
<evidence type="ECO:0000256" key="1">
    <source>
        <dbReference type="ARBA" id="ARBA00004651"/>
    </source>
</evidence>
<evidence type="ECO:0000256" key="6">
    <source>
        <dbReference type="ARBA" id="ARBA00022989"/>
    </source>
</evidence>
<keyword evidence="6 8" id="KW-1133">Transmembrane helix</keyword>
<dbReference type="EnsemblBacteria" id="ABF41170">
    <property type="protein sequence ID" value="ABF41170"/>
    <property type="gene ID" value="Acid345_2169"/>
</dbReference>
<accession>Q1IPN0</accession>
<feature type="transmembrane region" description="Helical" evidence="8">
    <location>
        <begin position="284"/>
        <end position="301"/>
    </location>
</feature>
<evidence type="ECO:0000256" key="5">
    <source>
        <dbReference type="ARBA" id="ARBA00022692"/>
    </source>
</evidence>
<comment type="subcellular location">
    <subcellularLocation>
        <location evidence="1">Cell membrane</location>
        <topology evidence="1">Multi-pass membrane protein</topology>
    </subcellularLocation>
</comment>
<protein>
    <recommendedName>
        <fullName evidence="11">Permease</fullName>
    </recommendedName>
</protein>
<reference evidence="9 10" key="1">
    <citation type="journal article" date="2009" name="Appl. Environ. Microbiol.">
        <title>Three genomes from the phylum Acidobacteria provide insight into the lifestyles of these microorganisms in soils.</title>
        <authorList>
            <person name="Ward N.L."/>
            <person name="Challacombe J.F."/>
            <person name="Janssen P.H."/>
            <person name="Henrissat B."/>
            <person name="Coutinho P.M."/>
            <person name="Wu M."/>
            <person name="Xie G."/>
            <person name="Haft D.H."/>
            <person name="Sait M."/>
            <person name="Badger J."/>
            <person name="Barabote R.D."/>
            <person name="Bradley B."/>
            <person name="Brettin T.S."/>
            <person name="Brinkac L.M."/>
            <person name="Bruce D."/>
            <person name="Creasy T."/>
            <person name="Daugherty S.C."/>
            <person name="Davidsen T.M."/>
            <person name="DeBoy R.T."/>
            <person name="Detter J.C."/>
            <person name="Dodson R.J."/>
            <person name="Durkin A.S."/>
            <person name="Ganapathy A."/>
            <person name="Gwinn-Giglio M."/>
            <person name="Han C.S."/>
            <person name="Khouri H."/>
            <person name="Kiss H."/>
            <person name="Kothari S.P."/>
            <person name="Madupu R."/>
            <person name="Nelson K.E."/>
            <person name="Nelson W.C."/>
            <person name="Paulsen I."/>
            <person name="Penn K."/>
            <person name="Ren Q."/>
            <person name="Rosovitz M.J."/>
            <person name="Selengut J.D."/>
            <person name="Shrivastava S."/>
            <person name="Sullivan S.A."/>
            <person name="Tapia R."/>
            <person name="Thompson L.S."/>
            <person name="Watkins K.L."/>
            <person name="Yang Q."/>
            <person name="Yu C."/>
            <person name="Zafar N."/>
            <person name="Zhou L."/>
            <person name="Kuske C.R."/>
        </authorList>
    </citation>
    <scope>NUCLEOTIDE SEQUENCE [LARGE SCALE GENOMIC DNA]</scope>
    <source>
        <strain evidence="9 10">Ellin345</strain>
    </source>
</reference>
<dbReference type="eggNOG" id="COG0628">
    <property type="taxonomic scope" value="Bacteria"/>
</dbReference>
<dbReference type="PANTHER" id="PTHR21716">
    <property type="entry name" value="TRANSMEMBRANE PROTEIN"/>
    <property type="match status" value="1"/>
</dbReference>
<proteinExistence type="inferred from homology"/>
<feature type="transmembrane region" description="Helical" evidence="8">
    <location>
        <begin position="167"/>
        <end position="186"/>
    </location>
</feature>
<evidence type="ECO:0000256" key="4">
    <source>
        <dbReference type="ARBA" id="ARBA00022475"/>
    </source>
</evidence>
<evidence type="ECO:0000313" key="10">
    <source>
        <dbReference type="Proteomes" id="UP000002432"/>
    </source>
</evidence>
<feature type="transmembrane region" description="Helical" evidence="8">
    <location>
        <begin position="253"/>
        <end position="278"/>
    </location>
</feature>
<sequence>MATSTPIVSESDHFFRTREVAIRLSLIALLALTCFVILKAFIPLLAWGVIIATAGYPGYRKLAAALGGREKLAAVLCTLILLSLIVIPAVLLAGTLTDGARSIASQVQSGNFRIPPPPAKVQGWPLIGKPLNKVWTTASTDATQALNKVSPVIQKYAPTLLSAGAKLGGTLLQFILSIVLAGFLLASSRGNAEFSQKIFRRIFREKGDEFETLTANTVRSVTNGIVGVALIQTILASLGFLVVGLPGAGMWSLLFFVAAVLQVGVVVLLPAVAFAFTITSTTPAVIFLVWCMFVGVIDNVLKPMLLGRGNQVPTLVVFLGVIGGFIAMGTIGLFIGAIILSVGYKLFLIWLEDV</sequence>
<dbReference type="Proteomes" id="UP000002432">
    <property type="component" value="Chromosome"/>
</dbReference>
<dbReference type="EMBL" id="CP000360">
    <property type="protein sequence ID" value="ABF41170.1"/>
    <property type="molecule type" value="Genomic_DNA"/>
</dbReference>
<dbReference type="HOGENOM" id="CLU_041771_1_1_0"/>
<dbReference type="InterPro" id="IPR002549">
    <property type="entry name" value="AI-2E-like"/>
</dbReference>
<feature type="transmembrane region" description="Helical" evidence="8">
    <location>
        <begin position="26"/>
        <end position="52"/>
    </location>
</feature>
<comment type="similarity">
    <text evidence="2">Belongs to the autoinducer-2 exporter (AI-2E) (TC 2.A.86) family.</text>
</comment>
<evidence type="ECO:0000313" key="9">
    <source>
        <dbReference type="EMBL" id="ABF41170.1"/>
    </source>
</evidence>
<evidence type="ECO:0000256" key="8">
    <source>
        <dbReference type="SAM" id="Phobius"/>
    </source>
</evidence>
<evidence type="ECO:0008006" key="11">
    <source>
        <dbReference type="Google" id="ProtNLM"/>
    </source>
</evidence>
<feature type="transmembrane region" description="Helical" evidence="8">
    <location>
        <begin position="225"/>
        <end position="246"/>
    </location>
</feature>
<dbReference type="GO" id="GO:0005886">
    <property type="term" value="C:plasma membrane"/>
    <property type="evidence" value="ECO:0007669"/>
    <property type="project" value="UniProtKB-SubCell"/>
</dbReference>
<keyword evidence="3" id="KW-0813">Transport</keyword>
<evidence type="ECO:0000256" key="7">
    <source>
        <dbReference type="ARBA" id="ARBA00023136"/>
    </source>
</evidence>
<gene>
    <name evidence="9" type="ordered locus">Acid345_2169</name>
</gene>
<evidence type="ECO:0000256" key="2">
    <source>
        <dbReference type="ARBA" id="ARBA00009773"/>
    </source>
</evidence>
<feature type="transmembrane region" description="Helical" evidence="8">
    <location>
        <begin position="72"/>
        <end position="93"/>
    </location>
</feature>
<evidence type="ECO:0000256" key="3">
    <source>
        <dbReference type="ARBA" id="ARBA00022448"/>
    </source>
</evidence>
<dbReference type="RefSeq" id="WP_011522971.1">
    <property type="nucleotide sequence ID" value="NC_008009.1"/>
</dbReference>
<keyword evidence="4" id="KW-1003">Cell membrane</keyword>